<evidence type="ECO:0000259" key="1">
    <source>
        <dbReference type="SMART" id="SM00651"/>
    </source>
</evidence>
<name>A0AAD4IS51_PERFH</name>
<dbReference type="InterPro" id="IPR034110">
    <property type="entry name" value="LSMD1_Sm"/>
</dbReference>
<gene>
    <name evidence="2" type="ORF">C2S53_002630</name>
</gene>
<dbReference type="Gene3D" id="2.30.30.100">
    <property type="match status" value="1"/>
</dbReference>
<dbReference type="EMBL" id="SDAM02003674">
    <property type="protein sequence ID" value="KAH6820472.1"/>
    <property type="molecule type" value="Genomic_DNA"/>
</dbReference>
<proteinExistence type="predicted"/>
<organism evidence="2 3">
    <name type="scientific">Perilla frutescens var. hirtella</name>
    <name type="common">Perilla citriodora</name>
    <name type="synonym">Perilla setoyensis</name>
    <dbReference type="NCBI Taxonomy" id="608512"/>
    <lineage>
        <taxon>Eukaryota</taxon>
        <taxon>Viridiplantae</taxon>
        <taxon>Streptophyta</taxon>
        <taxon>Embryophyta</taxon>
        <taxon>Tracheophyta</taxon>
        <taxon>Spermatophyta</taxon>
        <taxon>Magnoliopsida</taxon>
        <taxon>eudicotyledons</taxon>
        <taxon>Gunneridae</taxon>
        <taxon>Pentapetalae</taxon>
        <taxon>asterids</taxon>
        <taxon>lamiids</taxon>
        <taxon>Lamiales</taxon>
        <taxon>Lamiaceae</taxon>
        <taxon>Nepetoideae</taxon>
        <taxon>Elsholtzieae</taxon>
        <taxon>Perilla</taxon>
    </lineage>
</organism>
<dbReference type="SMART" id="SM00651">
    <property type="entry name" value="Sm"/>
    <property type="match status" value="1"/>
</dbReference>
<dbReference type="Proteomes" id="UP001190926">
    <property type="component" value="Unassembled WGS sequence"/>
</dbReference>
<dbReference type="AlphaFoldDB" id="A0AAD4IS51"/>
<dbReference type="PANTHER" id="PTHR10701:SF5">
    <property type="entry name" value="N-ALPHA-ACETYLTRANSFERASE 38, NATC AUXILIARY SUBUNIT"/>
    <property type="match status" value="1"/>
</dbReference>
<dbReference type="SUPFAM" id="SSF50182">
    <property type="entry name" value="Sm-like ribonucleoproteins"/>
    <property type="match status" value="1"/>
</dbReference>
<accession>A0AAD4IS51</accession>
<protein>
    <submittedName>
        <fullName evidence="2">Small nuclear ribonucleoprotein family protein</fullName>
    </submittedName>
</protein>
<dbReference type="Pfam" id="PF01423">
    <property type="entry name" value="LSM"/>
    <property type="match status" value="1"/>
</dbReference>
<comment type="caution">
    <text evidence="2">The sequence shown here is derived from an EMBL/GenBank/DDBJ whole genome shotgun (WGS) entry which is preliminary data.</text>
</comment>
<dbReference type="InterPro" id="IPR050914">
    <property type="entry name" value="snRNP_SmB/NAA38-like"/>
</dbReference>
<dbReference type="PANTHER" id="PTHR10701">
    <property type="entry name" value="SMALL NUCLEAR RIBONUCLEOPROTEIN-ASSOCIATED PROTEIN B AND N"/>
    <property type="match status" value="1"/>
</dbReference>
<evidence type="ECO:0000313" key="2">
    <source>
        <dbReference type="EMBL" id="KAH6820472.1"/>
    </source>
</evidence>
<reference evidence="2 3" key="1">
    <citation type="journal article" date="2021" name="Nat. Commun.">
        <title>Incipient diploidization of the medicinal plant Perilla within 10,000 years.</title>
        <authorList>
            <person name="Zhang Y."/>
            <person name="Shen Q."/>
            <person name="Leng L."/>
            <person name="Zhang D."/>
            <person name="Chen S."/>
            <person name="Shi Y."/>
            <person name="Ning Z."/>
            <person name="Chen S."/>
        </authorList>
    </citation>
    <scope>NUCLEOTIDE SEQUENCE [LARGE SCALE GENOMIC DNA]</scope>
    <source>
        <strain evidence="3">cv. PC099</strain>
    </source>
</reference>
<dbReference type="CDD" id="cd06168">
    <property type="entry name" value="LSMD1"/>
    <property type="match status" value="1"/>
</dbReference>
<keyword evidence="3" id="KW-1185">Reference proteome</keyword>
<evidence type="ECO:0000313" key="3">
    <source>
        <dbReference type="Proteomes" id="UP001190926"/>
    </source>
</evidence>
<feature type="domain" description="Sm" evidence="1">
    <location>
        <begin position="249"/>
        <end position="321"/>
    </location>
</feature>
<dbReference type="InterPro" id="IPR001163">
    <property type="entry name" value="Sm_dom_euk/arc"/>
</dbReference>
<keyword evidence="2" id="KW-0687">Ribonucleoprotein</keyword>
<sequence length="338" mass="38245">MSQEVDSYNSSRNRLDSAESATCDIPVSYSLSISDRWRELSIDDVNVLRLSKSARIKDDGLRLYHRFLAYNFFGRSDMMNTVTMKEIFISECMIWRKNLNFGFWLAQQWHYSANHFTGKVPLGSFVTLLAQKLHVALERLIHIVVTYFTLHDLRAMHLLYVQLSRPSVSGPSQSSSADSSSSTTSTLVEIQELFERHSHRIESRLDALDDRLAAMEQAVINFSLFVTATNAGAMDGEARETSKSSSAVGLARKLIHSRMLIGIKDGRFFVGTFYCIDKQENIILQDAVEYRSTRRSSPSPMEHRAVGLILIPSSCRTSCHVDCSIQDQLSLLSIQDKN</sequence>
<dbReference type="InterPro" id="IPR010920">
    <property type="entry name" value="LSM_dom_sf"/>
</dbReference>
<dbReference type="GO" id="GO:0031417">
    <property type="term" value="C:NatC complex"/>
    <property type="evidence" value="ECO:0007669"/>
    <property type="project" value="InterPro"/>
</dbReference>
<dbReference type="GO" id="GO:1990904">
    <property type="term" value="C:ribonucleoprotein complex"/>
    <property type="evidence" value="ECO:0007669"/>
    <property type="project" value="UniProtKB-KW"/>
</dbReference>